<dbReference type="RefSeq" id="WP_190994786.1">
    <property type="nucleotide sequence ID" value="NZ_JACOIK010000009.1"/>
</dbReference>
<accession>A0ABR7YRE3</accession>
<protein>
    <submittedName>
        <fullName evidence="1">Uncharacterized protein</fullName>
    </submittedName>
</protein>
<name>A0ABR7YRE3_9SPHI</name>
<reference evidence="1 2" key="1">
    <citation type="submission" date="2020-08" db="EMBL/GenBank/DDBJ databases">
        <title>Sphingobacterium sp. DN00404 isolated from aquaculture water.</title>
        <authorList>
            <person name="Zhang M."/>
        </authorList>
    </citation>
    <scope>NUCLEOTIDE SEQUENCE [LARGE SCALE GENOMIC DNA]</scope>
    <source>
        <strain evidence="1 2">DN00404</strain>
    </source>
</reference>
<evidence type="ECO:0000313" key="1">
    <source>
        <dbReference type="EMBL" id="MBD1433832.1"/>
    </source>
</evidence>
<dbReference type="EMBL" id="JACOIK010000009">
    <property type="protein sequence ID" value="MBD1433832.1"/>
    <property type="molecule type" value="Genomic_DNA"/>
</dbReference>
<keyword evidence="2" id="KW-1185">Reference proteome</keyword>
<dbReference type="Proteomes" id="UP000602759">
    <property type="component" value="Unassembled WGS sequence"/>
</dbReference>
<proteinExistence type="predicted"/>
<organism evidence="1 2">
    <name type="scientific">Sphingobacterium micropteri</name>
    <dbReference type="NCBI Taxonomy" id="2763501"/>
    <lineage>
        <taxon>Bacteria</taxon>
        <taxon>Pseudomonadati</taxon>
        <taxon>Bacteroidota</taxon>
        <taxon>Sphingobacteriia</taxon>
        <taxon>Sphingobacteriales</taxon>
        <taxon>Sphingobacteriaceae</taxon>
        <taxon>Sphingobacterium</taxon>
    </lineage>
</organism>
<sequence>MAISTFVFVCLSEVKAQRSNYPYQITIPKKEGIDKKRFVDIKAEEWNHAPKTVIRMAFHRR</sequence>
<evidence type="ECO:0000313" key="2">
    <source>
        <dbReference type="Proteomes" id="UP000602759"/>
    </source>
</evidence>
<comment type="caution">
    <text evidence="1">The sequence shown here is derived from an EMBL/GenBank/DDBJ whole genome shotgun (WGS) entry which is preliminary data.</text>
</comment>
<gene>
    <name evidence="1" type="ORF">H8B06_13425</name>
</gene>